<dbReference type="Proteomes" id="UP000093352">
    <property type="component" value="Unassembled WGS sequence"/>
</dbReference>
<dbReference type="AlphaFoldDB" id="A0A371ILB9"/>
<organism evidence="2 3">
    <name type="scientific">Criibacterium bergeronii</name>
    <dbReference type="NCBI Taxonomy" id="1871336"/>
    <lineage>
        <taxon>Bacteria</taxon>
        <taxon>Bacillati</taxon>
        <taxon>Bacillota</taxon>
        <taxon>Clostridia</taxon>
        <taxon>Peptostreptococcales</taxon>
        <taxon>Filifactoraceae</taxon>
        <taxon>Criibacterium</taxon>
    </lineage>
</organism>
<evidence type="ECO:0000256" key="1">
    <source>
        <dbReference type="SAM" id="MobiDB-lite"/>
    </source>
</evidence>
<dbReference type="RefSeq" id="WP_068912771.1">
    <property type="nucleotide sequence ID" value="NZ_MBEW02000009.1"/>
</dbReference>
<feature type="compositionally biased region" description="Basic and acidic residues" evidence="1">
    <location>
        <begin position="163"/>
        <end position="173"/>
    </location>
</feature>
<name>A0A371ILB9_9FIRM</name>
<reference evidence="2 3" key="1">
    <citation type="journal article" date="2016" name="Genome Announc.">
        <title>Draft Genome Sequence of Criibacterium bergeronii gen. nov., sp. nov., Strain CCRI-22567T, Isolated from a Vaginal Sample from a Woman with Bacterial Vaginosis.</title>
        <authorList>
            <person name="Maheux A.F."/>
            <person name="Berube E."/>
            <person name="Boudreau D.K."/>
            <person name="Raymond F."/>
            <person name="Corbeil J."/>
            <person name="Roy P.H."/>
            <person name="Boissinot M."/>
            <person name="Omar R.F."/>
        </authorList>
    </citation>
    <scope>NUCLEOTIDE SEQUENCE [LARGE SCALE GENOMIC DNA]</scope>
    <source>
        <strain evidence="2 3">CCRI-22567</strain>
    </source>
</reference>
<protein>
    <submittedName>
        <fullName evidence="2">PcfB family protein</fullName>
    </submittedName>
</protein>
<sequence>MINEEISKEAGQAAQTIITYTIKAAKESINLDKEIRKKMNDTLEKANGNLKSLMGDEMKLKDLYKKGQLENISIDQSGLKDLKKELNKLGVSFSVMKNKESKNYEIFFQAKDIKVMEYAFKQVIAKENKKEKESILKQIKKYKDLSNNKDKTKEKVKRKVKEKVKPNKKDMTREIQGSNEKLHP</sequence>
<dbReference type="Pfam" id="PF12687">
    <property type="entry name" value="DUF3801"/>
    <property type="match status" value="1"/>
</dbReference>
<accession>A0A371ILB9</accession>
<keyword evidence="3" id="KW-1185">Reference proteome</keyword>
<dbReference type="InterPro" id="IPR024234">
    <property type="entry name" value="DUF3801"/>
</dbReference>
<evidence type="ECO:0000313" key="3">
    <source>
        <dbReference type="Proteomes" id="UP000093352"/>
    </source>
</evidence>
<gene>
    <name evidence="2" type="ORF">BBG48_005730</name>
</gene>
<dbReference type="EMBL" id="MBEW02000009">
    <property type="protein sequence ID" value="RDY21281.1"/>
    <property type="molecule type" value="Genomic_DNA"/>
</dbReference>
<comment type="caution">
    <text evidence="2">The sequence shown here is derived from an EMBL/GenBank/DDBJ whole genome shotgun (WGS) entry which is preliminary data.</text>
</comment>
<dbReference type="STRING" id="1871336.BBG48_03365"/>
<feature type="region of interest" description="Disordered" evidence="1">
    <location>
        <begin position="146"/>
        <end position="184"/>
    </location>
</feature>
<evidence type="ECO:0000313" key="2">
    <source>
        <dbReference type="EMBL" id="RDY21281.1"/>
    </source>
</evidence>
<feature type="compositionally biased region" description="Polar residues" evidence="1">
    <location>
        <begin position="175"/>
        <end position="184"/>
    </location>
</feature>
<proteinExistence type="predicted"/>